<protein>
    <submittedName>
        <fullName evidence="1">18102_t:CDS:1</fullName>
    </submittedName>
</protein>
<proteinExistence type="predicted"/>
<organism evidence="1 2">
    <name type="scientific">Racocetra persica</name>
    <dbReference type="NCBI Taxonomy" id="160502"/>
    <lineage>
        <taxon>Eukaryota</taxon>
        <taxon>Fungi</taxon>
        <taxon>Fungi incertae sedis</taxon>
        <taxon>Mucoromycota</taxon>
        <taxon>Glomeromycotina</taxon>
        <taxon>Glomeromycetes</taxon>
        <taxon>Diversisporales</taxon>
        <taxon>Gigasporaceae</taxon>
        <taxon>Racocetra</taxon>
    </lineage>
</organism>
<accession>A0ACA9SII9</accession>
<reference evidence="1" key="1">
    <citation type="submission" date="2021-06" db="EMBL/GenBank/DDBJ databases">
        <authorList>
            <person name="Kallberg Y."/>
            <person name="Tangrot J."/>
            <person name="Rosling A."/>
        </authorList>
    </citation>
    <scope>NUCLEOTIDE SEQUENCE</scope>
    <source>
        <strain evidence="1">MA461A</strain>
    </source>
</reference>
<comment type="caution">
    <text evidence="1">The sequence shown here is derived from an EMBL/GenBank/DDBJ whole genome shotgun (WGS) entry which is preliminary data.</text>
</comment>
<feature type="non-terminal residue" evidence="1">
    <location>
        <position position="119"/>
    </location>
</feature>
<evidence type="ECO:0000313" key="1">
    <source>
        <dbReference type="EMBL" id="CAG8839389.1"/>
    </source>
</evidence>
<gene>
    <name evidence="1" type="ORF">RPERSI_LOCUS31026</name>
</gene>
<name>A0ACA9SII9_9GLOM</name>
<keyword evidence="2" id="KW-1185">Reference proteome</keyword>
<evidence type="ECO:0000313" key="2">
    <source>
        <dbReference type="Proteomes" id="UP000789920"/>
    </source>
</evidence>
<sequence length="119" mass="13641">MAIQIELFGSKKKQTCEKICLQIQEIAKKGGSEKALPKEYIVQMFIGDLQENVALLVLVKDPETLDDAISAIKKIEARSYYRNIAVRKKEKSNNNWRSNINELVQQIQEIKISYNKLAT</sequence>
<dbReference type="Proteomes" id="UP000789920">
    <property type="component" value="Unassembled WGS sequence"/>
</dbReference>
<dbReference type="EMBL" id="CAJVQC010123441">
    <property type="protein sequence ID" value="CAG8839389.1"/>
    <property type="molecule type" value="Genomic_DNA"/>
</dbReference>